<evidence type="ECO:0000313" key="3">
    <source>
        <dbReference type="Proteomes" id="UP000006054"/>
    </source>
</evidence>
<name>I4AP67_BERLS</name>
<protein>
    <submittedName>
        <fullName evidence="2">GSCFA family protein</fullName>
    </submittedName>
</protein>
<dbReference type="InterPro" id="IPR014982">
    <property type="entry name" value="GSCFA"/>
</dbReference>
<organism evidence="2 3">
    <name type="scientific">Bernardetia litoralis (strain ATCC 23117 / DSM 6794 / NBRC 15988 / NCIMB 1366 / Fx l1 / Sio-4)</name>
    <name type="common">Flexibacter litoralis</name>
    <dbReference type="NCBI Taxonomy" id="880071"/>
    <lineage>
        <taxon>Bacteria</taxon>
        <taxon>Pseudomonadati</taxon>
        <taxon>Bacteroidota</taxon>
        <taxon>Cytophagia</taxon>
        <taxon>Cytophagales</taxon>
        <taxon>Bernardetiaceae</taxon>
        <taxon>Bernardetia</taxon>
    </lineage>
</organism>
<dbReference type="RefSeq" id="WP_014799178.1">
    <property type="nucleotide sequence ID" value="NC_018018.1"/>
</dbReference>
<dbReference type="OrthoDB" id="9807687at2"/>
<dbReference type="eggNOG" id="COG2755">
    <property type="taxonomic scope" value="Bacteria"/>
</dbReference>
<feature type="domain" description="GSCFA" evidence="1">
    <location>
        <begin position="21"/>
        <end position="272"/>
    </location>
</feature>
<dbReference type="PATRIC" id="fig|880071.3.peg.3437"/>
<dbReference type="KEGG" id="fli:Fleli_3432"/>
<dbReference type="SUPFAM" id="SSF52266">
    <property type="entry name" value="SGNH hydrolase"/>
    <property type="match status" value="1"/>
</dbReference>
<dbReference type="Proteomes" id="UP000006054">
    <property type="component" value="Chromosome"/>
</dbReference>
<dbReference type="EMBL" id="CP003345">
    <property type="protein sequence ID" value="AFM05752.1"/>
    <property type="molecule type" value="Genomic_DNA"/>
</dbReference>
<evidence type="ECO:0000259" key="1">
    <source>
        <dbReference type="Pfam" id="PF08885"/>
    </source>
</evidence>
<evidence type="ECO:0000313" key="2">
    <source>
        <dbReference type="EMBL" id="AFM05752.1"/>
    </source>
</evidence>
<proteinExistence type="predicted"/>
<dbReference type="STRING" id="880071.Fleli_3432"/>
<sequence>MKFRTEIHPIPLQNKINLSDKVFLMGSCFSENIGQKLFENKFETLINPFGVIFNPLSVIQLLEWIMEDENGENLEKNLENFYIQYDEVFYNYHLHSKIASQDKEELKQIIKEKAKQTFEFLKKTDTIILTFGTAFMYELIQENSDKKKPISNCHKQPKKIFDKKLIDLEEAKKKFENFIKKLNSFSEVKKKIIITVSPVRHLKEGLVENSVSKSILRVLAHSICQNEIEKFDNVIYFPSYELVLDDLRDYRFYETDLLHPNSQAIDYIWQKFSENYLDDKTQLFLKKWQKIRSSLAHKPFFPNRKSHHNFTQKLILDVENLQKEFRINLQNEIELLKKQ</sequence>
<reference evidence="3" key="1">
    <citation type="submission" date="2012-06" db="EMBL/GenBank/DDBJ databases">
        <title>The complete genome of Flexibacter litoralis DSM 6794.</title>
        <authorList>
            <person name="Lucas S."/>
            <person name="Copeland A."/>
            <person name="Lapidus A."/>
            <person name="Glavina del Rio T."/>
            <person name="Dalin E."/>
            <person name="Tice H."/>
            <person name="Bruce D."/>
            <person name="Goodwin L."/>
            <person name="Pitluck S."/>
            <person name="Peters L."/>
            <person name="Ovchinnikova G."/>
            <person name="Lu M."/>
            <person name="Kyrpides N."/>
            <person name="Mavromatis K."/>
            <person name="Ivanova N."/>
            <person name="Brettin T."/>
            <person name="Detter J.C."/>
            <person name="Han C."/>
            <person name="Larimer F."/>
            <person name="Land M."/>
            <person name="Hauser L."/>
            <person name="Markowitz V."/>
            <person name="Cheng J.-F."/>
            <person name="Hugenholtz P."/>
            <person name="Woyke T."/>
            <person name="Wu D."/>
            <person name="Spring S."/>
            <person name="Lang E."/>
            <person name="Kopitz M."/>
            <person name="Brambilla E."/>
            <person name="Klenk H.-P."/>
            <person name="Eisen J.A."/>
        </authorList>
    </citation>
    <scope>NUCLEOTIDE SEQUENCE [LARGE SCALE GENOMIC DNA]</scope>
    <source>
        <strain evidence="3">ATCC 23117 / DSM 6794 / NBRC 15988 / NCIMB 1366 / Sio-4</strain>
    </source>
</reference>
<dbReference type="AlphaFoldDB" id="I4AP67"/>
<dbReference type="HOGENOM" id="CLU_075057_0_0_10"/>
<accession>I4AP67</accession>
<gene>
    <name evidence="2" type="ordered locus">Fleli_3432</name>
</gene>
<dbReference type="Pfam" id="PF08885">
    <property type="entry name" value="GSCFA"/>
    <property type="match status" value="1"/>
</dbReference>
<keyword evidence="3" id="KW-1185">Reference proteome</keyword>